<dbReference type="SMART" id="SM00829">
    <property type="entry name" value="PKS_ER"/>
    <property type="match status" value="1"/>
</dbReference>
<keyword evidence="4" id="KW-1185">Reference proteome</keyword>
<organism evidence="3 4">
    <name type="scientific">Actinocatenispora sera</name>
    <dbReference type="NCBI Taxonomy" id="390989"/>
    <lineage>
        <taxon>Bacteria</taxon>
        <taxon>Bacillati</taxon>
        <taxon>Actinomycetota</taxon>
        <taxon>Actinomycetes</taxon>
        <taxon>Micromonosporales</taxon>
        <taxon>Micromonosporaceae</taxon>
        <taxon>Actinocatenispora</taxon>
    </lineage>
</organism>
<dbReference type="GO" id="GO:0008270">
    <property type="term" value="F:zinc ion binding"/>
    <property type="evidence" value="ECO:0007669"/>
    <property type="project" value="InterPro"/>
</dbReference>
<evidence type="ECO:0000313" key="4">
    <source>
        <dbReference type="Proteomes" id="UP000680750"/>
    </source>
</evidence>
<dbReference type="SUPFAM" id="SSF51735">
    <property type="entry name" value="NAD(P)-binding Rossmann-fold domains"/>
    <property type="match status" value="1"/>
</dbReference>
<dbReference type="Pfam" id="PF13602">
    <property type="entry name" value="ADH_zinc_N_2"/>
    <property type="match status" value="1"/>
</dbReference>
<keyword evidence="1" id="KW-0560">Oxidoreductase</keyword>
<accession>A0A810KWF4</accession>
<dbReference type="InterPro" id="IPR013154">
    <property type="entry name" value="ADH-like_N"/>
</dbReference>
<dbReference type="InterPro" id="IPR036291">
    <property type="entry name" value="NAD(P)-bd_dom_sf"/>
</dbReference>
<proteinExistence type="predicted"/>
<dbReference type="SUPFAM" id="SSF50129">
    <property type="entry name" value="GroES-like"/>
    <property type="match status" value="1"/>
</dbReference>
<dbReference type="GO" id="GO:0016491">
    <property type="term" value="F:oxidoreductase activity"/>
    <property type="evidence" value="ECO:0007669"/>
    <property type="project" value="UniProtKB-KW"/>
</dbReference>
<dbReference type="AlphaFoldDB" id="A0A810KWF4"/>
<dbReference type="KEGG" id="aser:Asera_07090"/>
<dbReference type="InterPro" id="IPR011032">
    <property type="entry name" value="GroES-like_sf"/>
</dbReference>
<dbReference type="RefSeq" id="WP_030449453.1">
    <property type="nucleotide sequence ID" value="NZ_AP023354.1"/>
</dbReference>
<dbReference type="Gene3D" id="3.90.180.10">
    <property type="entry name" value="Medium-chain alcohol dehydrogenases, catalytic domain"/>
    <property type="match status" value="1"/>
</dbReference>
<dbReference type="PANTHER" id="PTHR11695:SF294">
    <property type="entry name" value="RETICULON-4-INTERACTING PROTEIN 1, MITOCHONDRIAL"/>
    <property type="match status" value="1"/>
</dbReference>
<evidence type="ECO:0000259" key="2">
    <source>
        <dbReference type="SMART" id="SM00829"/>
    </source>
</evidence>
<protein>
    <submittedName>
        <fullName evidence="3">NADPH:quinone reductase</fullName>
    </submittedName>
</protein>
<dbReference type="PANTHER" id="PTHR11695">
    <property type="entry name" value="ALCOHOL DEHYDROGENASE RELATED"/>
    <property type="match status" value="1"/>
</dbReference>
<evidence type="ECO:0000256" key="1">
    <source>
        <dbReference type="ARBA" id="ARBA00023002"/>
    </source>
</evidence>
<dbReference type="Proteomes" id="UP000680750">
    <property type="component" value="Chromosome"/>
</dbReference>
<dbReference type="OrthoDB" id="3175656at2"/>
<evidence type="ECO:0000313" key="3">
    <source>
        <dbReference type="EMBL" id="BCJ26601.1"/>
    </source>
</evidence>
<feature type="domain" description="Enoyl reductase (ER)" evidence="2">
    <location>
        <begin position="10"/>
        <end position="308"/>
    </location>
</feature>
<dbReference type="PROSITE" id="PS01162">
    <property type="entry name" value="QOR_ZETA_CRYSTAL"/>
    <property type="match status" value="1"/>
</dbReference>
<dbReference type="InterPro" id="IPR020843">
    <property type="entry name" value="ER"/>
</dbReference>
<name>A0A810KWF4_9ACTN</name>
<dbReference type="InterPro" id="IPR002364">
    <property type="entry name" value="Quin_OxRdtase/zeta-crystal_CS"/>
</dbReference>
<dbReference type="Gene3D" id="3.40.50.720">
    <property type="entry name" value="NAD(P)-binding Rossmann-like Domain"/>
    <property type="match status" value="1"/>
</dbReference>
<dbReference type="InterPro" id="IPR050700">
    <property type="entry name" value="YIM1/Zinc_Alcohol_DH_Fams"/>
</dbReference>
<dbReference type="CDD" id="cd05289">
    <property type="entry name" value="MDR_like_2"/>
    <property type="match status" value="1"/>
</dbReference>
<sequence length="310" mass="32735">MRMVTQRVFGGPEVLELAEAEPPVPLPTEVLVQVRAAGVNPVDANIRAGRFPQYGQPPFTLGWDVSGVVTARAHGVTRFAVGDEVFGLPLFPRRVDAYAEYVAVPARQLVRKPAVLDHVSAAALPLAGLTAWQSLVDTAHLTAGERVLVHAGGGGVGHLAVQIAKARGGYVIATASGAKRDFVASLGADEVIDYRAVDFDTAVKDVDVVLDTVGGATAERSIDVLRPGGLLLTIVGHHDAALAERTEQAGRRFAGIGVEPDPAGLDHLVELVEEGRLRVYGEHVFPFARAADAHRLIETGSTRGKIVLTP</sequence>
<dbReference type="Pfam" id="PF08240">
    <property type="entry name" value="ADH_N"/>
    <property type="match status" value="1"/>
</dbReference>
<reference evidence="3" key="1">
    <citation type="submission" date="2020-08" db="EMBL/GenBank/DDBJ databases">
        <title>Whole genome shotgun sequence of Actinocatenispora sera NBRC 101916.</title>
        <authorList>
            <person name="Komaki H."/>
            <person name="Tamura T."/>
        </authorList>
    </citation>
    <scope>NUCLEOTIDE SEQUENCE</scope>
    <source>
        <strain evidence="3">NBRC 101916</strain>
    </source>
</reference>
<dbReference type="EMBL" id="AP023354">
    <property type="protein sequence ID" value="BCJ26601.1"/>
    <property type="molecule type" value="Genomic_DNA"/>
</dbReference>
<gene>
    <name evidence="3" type="primary">qor_2</name>
    <name evidence="3" type="ORF">Asera_07090</name>
</gene>